<gene>
    <name evidence="6" type="primary">LOC125316486</name>
</gene>
<keyword evidence="5" id="KW-1185">Reference proteome</keyword>
<dbReference type="Pfam" id="PF16845">
    <property type="entry name" value="SQAPI"/>
    <property type="match status" value="1"/>
</dbReference>
<accession>A0ABM3HW14</accession>
<evidence type="ECO:0000259" key="4">
    <source>
        <dbReference type="Pfam" id="PF16845"/>
    </source>
</evidence>
<sequence length="112" mass="12705">MRPQILLLTLFLAVLPLSAVADKPWEPIKDVTDQHIQEIAQFAVTDFNRQNHANLILKAVLGGKSQEEYAGTRYILDLAMTQPSSCYQTTVLEFSWLPHYELFYFGSANCQA</sequence>
<reference evidence="6" key="1">
    <citation type="submission" date="2025-08" db="UniProtKB">
        <authorList>
            <consortium name="RefSeq"/>
        </authorList>
    </citation>
    <scope>IDENTIFICATION</scope>
    <source>
        <tissue evidence="6">Leaf</tissue>
    </source>
</reference>
<protein>
    <submittedName>
        <fullName evidence="6">Cysteine proteinase inhibitor 5-like</fullName>
    </submittedName>
</protein>
<dbReference type="GeneID" id="125316486"/>
<dbReference type="InterPro" id="IPR027214">
    <property type="entry name" value="Cystatin"/>
</dbReference>
<dbReference type="RefSeq" id="XP_048140792.1">
    <property type="nucleotide sequence ID" value="XM_048284835.1"/>
</dbReference>
<organism evidence="5 6">
    <name type="scientific">Rhodamnia argentea</name>
    <dbReference type="NCBI Taxonomy" id="178133"/>
    <lineage>
        <taxon>Eukaryota</taxon>
        <taxon>Viridiplantae</taxon>
        <taxon>Streptophyta</taxon>
        <taxon>Embryophyta</taxon>
        <taxon>Tracheophyta</taxon>
        <taxon>Spermatophyta</taxon>
        <taxon>Magnoliopsida</taxon>
        <taxon>eudicotyledons</taxon>
        <taxon>Gunneridae</taxon>
        <taxon>Pentapetalae</taxon>
        <taxon>rosids</taxon>
        <taxon>malvids</taxon>
        <taxon>Myrtales</taxon>
        <taxon>Myrtaceae</taxon>
        <taxon>Myrtoideae</taxon>
        <taxon>Myrteae</taxon>
        <taxon>Australasian group</taxon>
        <taxon>Rhodamnia</taxon>
    </lineage>
</organism>
<dbReference type="CDD" id="cd00042">
    <property type="entry name" value="CY"/>
    <property type="match status" value="1"/>
</dbReference>
<dbReference type="InterPro" id="IPR000010">
    <property type="entry name" value="Cystatin_dom"/>
</dbReference>
<evidence type="ECO:0000256" key="1">
    <source>
        <dbReference type="ARBA" id="ARBA00022690"/>
    </source>
</evidence>
<evidence type="ECO:0000256" key="3">
    <source>
        <dbReference type="SAM" id="SignalP"/>
    </source>
</evidence>
<feature type="chain" id="PRO_5046529098" evidence="3">
    <location>
        <begin position="22"/>
        <end position="112"/>
    </location>
</feature>
<feature type="domain" description="Cystatin" evidence="4">
    <location>
        <begin position="28"/>
        <end position="105"/>
    </location>
</feature>
<keyword evidence="3" id="KW-0732">Signal</keyword>
<dbReference type="Proteomes" id="UP000827889">
    <property type="component" value="Chromosome 9"/>
</dbReference>
<keyword evidence="2" id="KW-0789">Thiol protease inhibitor</keyword>
<evidence type="ECO:0000313" key="5">
    <source>
        <dbReference type="Proteomes" id="UP000827889"/>
    </source>
</evidence>
<dbReference type="InterPro" id="IPR046350">
    <property type="entry name" value="Cystatin_sf"/>
</dbReference>
<dbReference type="SUPFAM" id="SSF54403">
    <property type="entry name" value="Cystatin/monellin"/>
    <property type="match status" value="1"/>
</dbReference>
<name>A0ABM3HW14_9MYRT</name>
<keyword evidence="1" id="KW-0646">Protease inhibitor</keyword>
<dbReference type="PANTHER" id="PTHR47116">
    <property type="entry name" value="PHLOEM FILAMENT PROTEIN"/>
    <property type="match status" value="1"/>
</dbReference>
<dbReference type="Gene3D" id="3.10.450.10">
    <property type="match status" value="1"/>
</dbReference>
<evidence type="ECO:0000313" key="6">
    <source>
        <dbReference type="RefSeq" id="XP_048140792.1"/>
    </source>
</evidence>
<proteinExistence type="predicted"/>
<feature type="signal peptide" evidence="3">
    <location>
        <begin position="1"/>
        <end position="21"/>
    </location>
</feature>
<evidence type="ECO:0000256" key="2">
    <source>
        <dbReference type="ARBA" id="ARBA00022704"/>
    </source>
</evidence>